<name>A0A9X2U466_9BACT</name>
<evidence type="ECO:0000313" key="3">
    <source>
        <dbReference type="Proteomes" id="UP001155034"/>
    </source>
</evidence>
<feature type="region of interest" description="Disordered" evidence="1">
    <location>
        <begin position="38"/>
        <end position="75"/>
    </location>
</feature>
<comment type="caution">
    <text evidence="2">The sequence shown here is derived from an EMBL/GenBank/DDBJ whole genome shotgun (WGS) entry which is preliminary data.</text>
</comment>
<protein>
    <submittedName>
        <fullName evidence="2">Virulence-associated protein VagC</fullName>
    </submittedName>
</protein>
<sequence length="75" mass="7901">MKVKVEDAGVTVPKRMLGGADEVEIRSEEGRIVIEPVRSTGADEDSDPVLGLGRDPVSCDAPGASTNHDAYLYGT</sequence>
<proteinExistence type="predicted"/>
<gene>
    <name evidence="2" type="ORF">GGP82_003147</name>
</gene>
<evidence type="ECO:0000313" key="2">
    <source>
        <dbReference type="EMBL" id="MCS3866569.1"/>
    </source>
</evidence>
<dbReference type="AlphaFoldDB" id="A0A9X2U466"/>
<reference evidence="2" key="1">
    <citation type="submission" date="2022-08" db="EMBL/GenBank/DDBJ databases">
        <title>Genomic Encyclopedia of Type Strains, Phase V (KMG-V): Genome sequencing to study the core and pangenomes of soil and plant-associated prokaryotes.</title>
        <authorList>
            <person name="Whitman W."/>
        </authorList>
    </citation>
    <scope>NUCLEOTIDE SEQUENCE</scope>
    <source>
        <strain evidence="2">SP2016B</strain>
    </source>
</reference>
<dbReference type="Proteomes" id="UP001155034">
    <property type="component" value="Unassembled WGS sequence"/>
</dbReference>
<accession>A0A9X2U466</accession>
<evidence type="ECO:0000256" key="1">
    <source>
        <dbReference type="SAM" id="MobiDB-lite"/>
    </source>
</evidence>
<dbReference type="EMBL" id="JANTYZ010000015">
    <property type="protein sequence ID" value="MCS3866569.1"/>
    <property type="molecule type" value="Genomic_DNA"/>
</dbReference>
<organism evidence="2 3">
    <name type="scientific">Salinibacter ruber</name>
    <dbReference type="NCBI Taxonomy" id="146919"/>
    <lineage>
        <taxon>Bacteria</taxon>
        <taxon>Pseudomonadati</taxon>
        <taxon>Rhodothermota</taxon>
        <taxon>Rhodothermia</taxon>
        <taxon>Rhodothermales</taxon>
        <taxon>Salinibacteraceae</taxon>
        <taxon>Salinibacter</taxon>
    </lineage>
</organism>